<sequence length="241" mass="27171">MKACALIPARSGSKGLPDKNILPIDGHPLIAYSIAFGKKLPIDRVLVSTDSPVYQEIATRYGADCPYMRGPAASHDTAMEEDIPADLDVNLPLHGIDIPDVWIWLKPTCPFRDPAAVIRALEILDKQPEIDSVRIVSEADARMHKVNADGYLEPLLPSWDPKRSKMRRTEFPKVYQPFNLEVFRHAGWKQRGSLFMGHRIKPIVQPKITGLDVDDRDSFDIIKTLIEARPRPELLSKLIHL</sequence>
<dbReference type="PANTHER" id="PTHR21485:SF6">
    <property type="entry name" value="N-ACYLNEURAMINATE CYTIDYLYLTRANSFERASE-RELATED"/>
    <property type="match status" value="1"/>
</dbReference>
<dbReference type="EMBL" id="CP053418">
    <property type="protein sequence ID" value="QJW83997.1"/>
    <property type="molecule type" value="Genomic_DNA"/>
</dbReference>
<evidence type="ECO:0000313" key="1">
    <source>
        <dbReference type="EMBL" id="QJW83997.1"/>
    </source>
</evidence>
<reference evidence="1 2" key="1">
    <citation type="submission" date="2020-05" db="EMBL/GenBank/DDBJ databases">
        <title>Ramlibacter rhizophilus sp. nov., isolated from rhizosphere soil of national flower Mugunghwa from South Korea.</title>
        <authorList>
            <person name="Zheng-Fei Y."/>
            <person name="Huan T."/>
        </authorList>
    </citation>
    <scope>NUCLEOTIDE SEQUENCE [LARGE SCALE GENOMIC DNA]</scope>
    <source>
        <strain evidence="1 2">H242</strain>
    </source>
</reference>
<accession>A0ABX6P1R0</accession>
<dbReference type="InterPro" id="IPR003329">
    <property type="entry name" value="Cytidylyl_trans"/>
</dbReference>
<dbReference type="PANTHER" id="PTHR21485">
    <property type="entry name" value="HAD SUPERFAMILY MEMBERS CMAS AND KDSC"/>
    <property type="match status" value="1"/>
</dbReference>
<keyword evidence="2" id="KW-1185">Reference proteome</keyword>
<evidence type="ECO:0000313" key="2">
    <source>
        <dbReference type="Proteomes" id="UP000500826"/>
    </source>
</evidence>
<organism evidence="1 2">
    <name type="scientific">Ramlibacter terrae</name>
    <dbReference type="NCBI Taxonomy" id="2732511"/>
    <lineage>
        <taxon>Bacteria</taxon>
        <taxon>Pseudomonadati</taxon>
        <taxon>Pseudomonadota</taxon>
        <taxon>Betaproteobacteria</taxon>
        <taxon>Burkholderiales</taxon>
        <taxon>Comamonadaceae</taxon>
        <taxon>Ramlibacter</taxon>
    </lineage>
</organism>
<gene>
    <name evidence="1" type="ORF">HK414_08760</name>
</gene>
<dbReference type="Gene3D" id="3.90.550.10">
    <property type="entry name" value="Spore Coat Polysaccharide Biosynthesis Protein SpsA, Chain A"/>
    <property type="match status" value="1"/>
</dbReference>
<proteinExistence type="predicted"/>
<dbReference type="SUPFAM" id="SSF53448">
    <property type="entry name" value="Nucleotide-diphospho-sugar transferases"/>
    <property type="match status" value="1"/>
</dbReference>
<dbReference type="Pfam" id="PF02348">
    <property type="entry name" value="CTP_transf_3"/>
    <property type="match status" value="1"/>
</dbReference>
<dbReference type="InterPro" id="IPR029044">
    <property type="entry name" value="Nucleotide-diphossugar_trans"/>
</dbReference>
<evidence type="ECO:0008006" key="3">
    <source>
        <dbReference type="Google" id="ProtNLM"/>
    </source>
</evidence>
<dbReference type="Proteomes" id="UP000500826">
    <property type="component" value="Chromosome"/>
</dbReference>
<dbReference type="InterPro" id="IPR050793">
    <property type="entry name" value="CMP-NeuNAc_synthase"/>
</dbReference>
<protein>
    <recommendedName>
        <fullName evidence="3">Acylneuraminate cytidylyltransferase family protein</fullName>
    </recommendedName>
</protein>
<name>A0ABX6P1R0_9BURK</name>